<protein>
    <submittedName>
        <fullName evidence="4">10631_t:CDS:1</fullName>
    </submittedName>
</protein>
<dbReference type="InterPro" id="IPR036910">
    <property type="entry name" value="HMG_box_dom_sf"/>
</dbReference>
<keyword evidence="1" id="KW-0238">DNA-binding</keyword>
<dbReference type="PROSITE" id="PS50118">
    <property type="entry name" value="HMG_BOX_2"/>
    <property type="match status" value="1"/>
</dbReference>
<dbReference type="Gene3D" id="1.10.30.10">
    <property type="entry name" value="High mobility group box domain"/>
    <property type="match status" value="1"/>
</dbReference>
<evidence type="ECO:0000259" key="3">
    <source>
        <dbReference type="PROSITE" id="PS50118"/>
    </source>
</evidence>
<evidence type="ECO:0000313" key="4">
    <source>
        <dbReference type="EMBL" id="CAG8670365.1"/>
    </source>
</evidence>
<gene>
    <name evidence="4" type="ORF">AGERDE_LOCUS12229</name>
</gene>
<dbReference type="Pfam" id="PF00505">
    <property type="entry name" value="HMG_box"/>
    <property type="match status" value="1"/>
</dbReference>
<dbReference type="EMBL" id="CAJVPL010007579">
    <property type="protein sequence ID" value="CAG8670365.1"/>
    <property type="molecule type" value="Genomic_DNA"/>
</dbReference>
<dbReference type="SUPFAM" id="SSF47095">
    <property type="entry name" value="HMG-box"/>
    <property type="match status" value="1"/>
</dbReference>
<dbReference type="GO" id="GO:0003677">
    <property type="term" value="F:DNA binding"/>
    <property type="evidence" value="ECO:0007669"/>
    <property type="project" value="UniProtKB-UniRule"/>
</dbReference>
<organism evidence="4 5">
    <name type="scientific">Ambispora gerdemannii</name>
    <dbReference type="NCBI Taxonomy" id="144530"/>
    <lineage>
        <taxon>Eukaryota</taxon>
        <taxon>Fungi</taxon>
        <taxon>Fungi incertae sedis</taxon>
        <taxon>Mucoromycota</taxon>
        <taxon>Glomeromycotina</taxon>
        <taxon>Glomeromycetes</taxon>
        <taxon>Archaeosporales</taxon>
        <taxon>Ambisporaceae</taxon>
        <taxon>Ambispora</taxon>
    </lineage>
</organism>
<dbReference type="GO" id="GO:0005634">
    <property type="term" value="C:nucleus"/>
    <property type="evidence" value="ECO:0007669"/>
    <property type="project" value="UniProtKB-UniRule"/>
</dbReference>
<reference evidence="4" key="1">
    <citation type="submission" date="2021-06" db="EMBL/GenBank/DDBJ databases">
        <authorList>
            <person name="Kallberg Y."/>
            <person name="Tangrot J."/>
            <person name="Rosling A."/>
        </authorList>
    </citation>
    <scope>NUCLEOTIDE SEQUENCE</scope>
    <source>
        <strain evidence="4">MT106</strain>
    </source>
</reference>
<keyword evidence="5" id="KW-1185">Reference proteome</keyword>
<sequence length="268" mass="30999">MSDPASTVKFIEDLKVPSPFGANVSEFVDSKKKPMNSFMTYRRSIVKKMNSNGLVYEMKELSKLVSKKWRAEPDAVKEVFKNYSQDVATCSNYSFASKARNQKWIYYEDSKFKRKPYTYRGKIKTQKSKIELISEKLIANTNESIEKNPPSNEFANVDPNKSPEVPPPIEPLSEQFTMPHSKQTIETLAFAYHDNDANTTEQLKIQKQSNCASKYISYNEIISYSTFENCDYNGNLTNLEFIPSVEDAYFVGFTYQDLNLNDDYRTYF</sequence>
<keyword evidence="1" id="KW-0539">Nucleus</keyword>
<name>A0A9N9EA38_9GLOM</name>
<feature type="region of interest" description="Disordered" evidence="2">
    <location>
        <begin position="144"/>
        <end position="166"/>
    </location>
</feature>
<proteinExistence type="predicted"/>
<comment type="caution">
    <text evidence="4">The sequence shown here is derived from an EMBL/GenBank/DDBJ whole genome shotgun (WGS) entry which is preliminary data.</text>
</comment>
<evidence type="ECO:0000256" key="1">
    <source>
        <dbReference type="PROSITE-ProRule" id="PRU00267"/>
    </source>
</evidence>
<feature type="DNA-binding region" description="HMG box" evidence="1">
    <location>
        <begin position="31"/>
        <end position="86"/>
    </location>
</feature>
<evidence type="ECO:0000313" key="5">
    <source>
        <dbReference type="Proteomes" id="UP000789831"/>
    </source>
</evidence>
<feature type="domain" description="HMG box" evidence="3">
    <location>
        <begin position="31"/>
        <end position="86"/>
    </location>
</feature>
<evidence type="ECO:0000256" key="2">
    <source>
        <dbReference type="SAM" id="MobiDB-lite"/>
    </source>
</evidence>
<accession>A0A9N9EA38</accession>
<dbReference type="OrthoDB" id="2307332at2759"/>
<dbReference type="InterPro" id="IPR009071">
    <property type="entry name" value="HMG_box_dom"/>
</dbReference>
<dbReference type="Proteomes" id="UP000789831">
    <property type="component" value="Unassembled WGS sequence"/>
</dbReference>
<feature type="compositionally biased region" description="Polar residues" evidence="2">
    <location>
        <begin position="144"/>
        <end position="154"/>
    </location>
</feature>
<dbReference type="AlphaFoldDB" id="A0A9N9EA38"/>